<keyword evidence="2" id="KW-1185">Reference proteome</keyword>
<protein>
    <submittedName>
        <fullName evidence="1">Uncharacterized protein</fullName>
    </submittedName>
</protein>
<accession>A0AAE1E5C2</accession>
<name>A0AAE1E5C2_9GAST</name>
<organism evidence="1 2">
    <name type="scientific">Elysia crispata</name>
    <name type="common">lettuce slug</name>
    <dbReference type="NCBI Taxonomy" id="231223"/>
    <lineage>
        <taxon>Eukaryota</taxon>
        <taxon>Metazoa</taxon>
        <taxon>Spiralia</taxon>
        <taxon>Lophotrochozoa</taxon>
        <taxon>Mollusca</taxon>
        <taxon>Gastropoda</taxon>
        <taxon>Heterobranchia</taxon>
        <taxon>Euthyneura</taxon>
        <taxon>Panpulmonata</taxon>
        <taxon>Sacoglossa</taxon>
        <taxon>Placobranchoidea</taxon>
        <taxon>Plakobranchidae</taxon>
        <taxon>Elysia</taxon>
    </lineage>
</organism>
<dbReference type="AlphaFoldDB" id="A0AAE1E5C2"/>
<dbReference type="Proteomes" id="UP001283361">
    <property type="component" value="Unassembled WGS sequence"/>
</dbReference>
<gene>
    <name evidence="1" type="ORF">RRG08_007300</name>
</gene>
<comment type="caution">
    <text evidence="1">The sequence shown here is derived from an EMBL/GenBank/DDBJ whole genome shotgun (WGS) entry which is preliminary data.</text>
</comment>
<dbReference type="EMBL" id="JAWDGP010001086">
    <property type="protein sequence ID" value="KAK3794984.1"/>
    <property type="molecule type" value="Genomic_DNA"/>
</dbReference>
<sequence>MNEKEMSQAYPGKLVGTELAVVNFSRYHIKQASYAITKQFLRGFPQEAWRNFASAGRATRDWCYQLLAADLPYHAPTTSAILQKIVCCRGLIDAC</sequence>
<evidence type="ECO:0000313" key="2">
    <source>
        <dbReference type="Proteomes" id="UP001283361"/>
    </source>
</evidence>
<evidence type="ECO:0000313" key="1">
    <source>
        <dbReference type="EMBL" id="KAK3794984.1"/>
    </source>
</evidence>
<reference evidence="1" key="1">
    <citation type="journal article" date="2023" name="G3 (Bethesda)">
        <title>A reference genome for the long-term kleptoplast-retaining sea slug Elysia crispata morphotype clarki.</title>
        <authorList>
            <person name="Eastman K.E."/>
            <person name="Pendleton A.L."/>
            <person name="Shaikh M.A."/>
            <person name="Suttiyut T."/>
            <person name="Ogas R."/>
            <person name="Tomko P."/>
            <person name="Gavelis G."/>
            <person name="Widhalm J.R."/>
            <person name="Wisecaver J.H."/>
        </authorList>
    </citation>
    <scope>NUCLEOTIDE SEQUENCE</scope>
    <source>
        <strain evidence="1">ECLA1</strain>
    </source>
</reference>
<proteinExistence type="predicted"/>